<gene>
    <name evidence="2" type="ORF">CYMTET_45275</name>
</gene>
<name>A0AAE0C0L9_9CHLO</name>
<comment type="similarity">
    <text evidence="1">Belongs to the alkB family.</text>
</comment>
<evidence type="ECO:0000313" key="2">
    <source>
        <dbReference type="EMBL" id="KAK3245142.1"/>
    </source>
</evidence>
<sequence>MLRRVVKHLDAVYLKNRLVYTFLDSMLLSGGHPDELSPEVKAFRQEELFGPKIHTWDVRALPIGVATEHPDMPGLWMMPSVLSSLEIDHIHDFLAHVTRANSVQGENGVPIRSGGLENKFLEWFEYHPGRWMLPLQPHPEINEDIARLVLSDMQSTNNTDPMTWPNLKTLWDSAPETSHARYAEQIIKIQETVTRLVPDVGDEPCLFIQMQRLERGSRVGKHFDDFRKGGKIISTAVLQGENIIRVGHIQFKVLPGDVYALARNARYDVKHEVLPDPDDRLSATIRFGNTVS</sequence>
<accession>A0AAE0C0L9</accession>
<proteinExistence type="inferred from homology"/>
<comment type="caution">
    <text evidence="2">The sequence shown here is derived from an EMBL/GenBank/DDBJ whole genome shotgun (WGS) entry which is preliminary data.</text>
</comment>
<reference evidence="2 3" key="1">
    <citation type="journal article" date="2015" name="Genome Biol. Evol.">
        <title>Comparative Genomics of a Bacterivorous Green Alga Reveals Evolutionary Causalities and Consequences of Phago-Mixotrophic Mode of Nutrition.</title>
        <authorList>
            <person name="Burns J.A."/>
            <person name="Paasch A."/>
            <person name="Narechania A."/>
            <person name="Kim E."/>
        </authorList>
    </citation>
    <scope>NUCLEOTIDE SEQUENCE [LARGE SCALE GENOMIC DNA]</scope>
    <source>
        <strain evidence="2 3">PLY_AMNH</strain>
    </source>
</reference>
<keyword evidence="3" id="KW-1185">Reference proteome</keyword>
<protein>
    <submittedName>
        <fullName evidence="2">Uncharacterized protein</fullName>
    </submittedName>
</protein>
<dbReference type="AlphaFoldDB" id="A0AAE0C0L9"/>
<dbReference type="Gene3D" id="2.60.120.590">
    <property type="entry name" value="Alpha-ketoglutarate-dependent dioxygenase AlkB-like"/>
    <property type="match status" value="1"/>
</dbReference>
<dbReference type="EMBL" id="LGRX02030973">
    <property type="protein sequence ID" value="KAK3245142.1"/>
    <property type="molecule type" value="Genomic_DNA"/>
</dbReference>
<dbReference type="Proteomes" id="UP001190700">
    <property type="component" value="Unassembled WGS sequence"/>
</dbReference>
<organism evidence="2 3">
    <name type="scientific">Cymbomonas tetramitiformis</name>
    <dbReference type="NCBI Taxonomy" id="36881"/>
    <lineage>
        <taxon>Eukaryota</taxon>
        <taxon>Viridiplantae</taxon>
        <taxon>Chlorophyta</taxon>
        <taxon>Pyramimonadophyceae</taxon>
        <taxon>Pyramimonadales</taxon>
        <taxon>Pyramimonadaceae</taxon>
        <taxon>Cymbomonas</taxon>
    </lineage>
</organism>
<evidence type="ECO:0000313" key="3">
    <source>
        <dbReference type="Proteomes" id="UP001190700"/>
    </source>
</evidence>
<evidence type="ECO:0000256" key="1">
    <source>
        <dbReference type="ARBA" id="ARBA00007879"/>
    </source>
</evidence>
<dbReference type="InterPro" id="IPR037151">
    <property type="entry name" value="AlkB-like_sf"/>
</dbReference>